<reference evidence="1" key="1">
    <citation type="submission" date="2021-06" db="EMBL/GenBank/DDBJ databases">
        <authorList>
            <person name="Kallberg Y."/>
            <person name="Tangrot J."/>
            <person name="Rosling A."/>
        </authorList>
    </citation>
    <scope>NUCLEOTIDE SEQUENCE</scope>
    <source>
        <strain evidence="1">CL551</strain>
    </source>
</reference>
<feature type="non-terminal residue" evidence="1">
    <location>
        <position position="284"/>
    </location>
</feature>
<feature type="non-terminal residue" evidence="1">
    <location>
        <position position="1"/>
    </location>
</feature>
<organism evidence="1 2">
    <name type="scientific">Acaulospora morrowiae</name>
    <dbReference type="NCBI Taxonomy" id="94023"/>
    <lineage>
        <taxon>Eukaryota</taxon>
        <taxon>Fungi</taxon>
        <taxon>Fungi incertae sedis</taxon>
        <taxon>Mucoromycota</taxon>
        <taxon>Glomeromycotina</taxon>
        <taxon>Glomeromycetes</taxon>
        <taxon>Diversisporales</taxon>
        <taxon>Acaulosporaceae</taxon>
        <taxon>Acaulospora</taxon>
    </lineage>
</organism>
<evidence type="ECO:0000313" key="1">
    <source>
        <dbReference type="EMBL" id="CAG8775990.1"/>
    </source>
</evidence>
<dbReference type="OrthoDB" id="43547at2759"/>
<comment type="caution">
    <text evidence="1">The sequence shown here is derived from an EMBL/GenBank/DDBJ whole genome shotgun (WGS) entry which is preliminary data.</text>
</comment>
<dbReference type="AlphaFoldDB" id="A0A9N9JF01"/>
<proteinExistence type="predicted"/>
<protein>
    <submittedName>
        <fullName evidence="1">9276_t:CDS:1</fullName>
    </submittedName>
</protein>
<dbReference type="EMBL" id="CAJVPV010049343">
    <property type="protein sequence ID" value="CAG8775990.1"/>
    <property type="molecule type" value="Genomic_DNA"/>
</dbReference>
<evidence type="ECO:0000313" key="2">
    <source>
        <dbReference type="Proteomes" id="UP000789342"/>
    </source>
</evidence>
<name>A0A9N9JF01_9GLOM</name>
<accession>A0A9N9JF01</accession>
<gene>
    <name evidence="1" type="ORF">AMORRO_LOCUS16923</name>
</gene>
<keyword evidence="2" id="KW-1185">Reference proteome</keyword>
<dbReference type="Proteomes" id="UP000789342">
    <property type="component" value="Unassembled WGS sequence"/>
</dbReference>
<sequence>SESVKSDKASDKFPTTFLLKALIGGTIICEVQIQKEIVFVTLHMLNRRYGRIRVVRSGSSSVVNDRESMRTFTEECGRIKKKIRVNNFIYDFHLRYIKQQLEKSTENSLNFNIIEILRSISDNANYVHHRLYHFIFSEESDLIPEGLFDYIVAHPHYFGLYPVISDDKPIACFAKSVCGNNCSSDLCDFRADKRFESTLPKDELIPCIMVLCLPPNTECVAGKVYIEYHVIVFNDNNGYSKSREDNQGELKNRCCQKLESITRQAITYHRRDKLWDQLYTLNRN</sequence>